<organismHost>
    <name type="scientific">Potamochoerus larvatus</name>
    <name type="common">Bushpig</name>
    <dbReference type="NCBI Taxonomy" id="273792"/>
</organismHost>
<evidence type="ECO:0000313" key="2">
    <source>
        <dbReference type="EMBL" id="QRW43533.1"/>
    </source>
</evidence>
<keyword evidence="1" id="KW-0812">Transmembrane</keyword>
<dbReference type="Proteomes" id="UP000423628">
    <property type="component" value="Segment"/>
</dbReference>
<feature type="transmembrane region" description="Helical" evidence="1">
    <location>
        <begin position="327"/>
        <end position="352"/>
    </location>
</feature>
<sequence length="706" mass="82064">MSCCSGLDKFYYLYIYRVTRFIFNICLIVGIIFVQGIPYSYFFVFLVQKLFALVRYAIRFYFGFYKRLAGIGQTYIAFKVFMQKQSICGLSHQTAAFAVAGTFNGRPFYYIAESRITMALFKPPFMQTLINRFLFLSAFGNTIQHFLFTHRDVQKRLYGFLLGRYRIVATNAYIARLHLFLSGLIPVRLQDMYLPPVFAIQSLSPRFTDEYNFIILSVYIQRRIPKLLDHVALFGYNFPCIMRISCYFGGQDYRTGRSIFRKVFHHTIFPILMQKDGVVPFFQYLYGLQALVPLYFYKAGHDVQAQFHKLCVYVHRARRRFIIFYHANYFGTTIFCAGLFGQLLYSLCYFFILLYCYHFGREDAVHTGTHILRGACLLLRSWQAEGGGIYFFIHSCAGVLFRVFNVSGQQILPILLGCHFNLFYITRKLCGEYLVVLILVSSVPYHPHYAVYYFVRIYRAIRCFIIIRGVQSFILQRYYDSPAYHITTGHHFKGVLRTRGACYKQNTNIFTLHIIIVQLAGICFIIGAIVISSTEVVCLVNDVQASVYGPSRLYVLLPHVVCVYGHKPTAPRDFLYLFGVFRRFRIYKFIMLYQRLLEVCVQRLGCYQNRVVYMCKCDGKRQAQNGFPHAHLVLHVEAPCVFPLAYPKFTIRKGGVYYKLVLFQGSCKAGSVCGVFAFLQLFIFFKYLLWVCFCLDGEGGVVVHAR</sequence>
<keyword evidence="1" id="KW-1133">Transmembrane helix</keyword>
<evidence type="ECO:0000256" key="1">
    <source>
        <dbReference type="SAM" id="Phobius"/>
    </source>
</evidence>
<feature type="transmembrane region" description="Helical" evidence="1">
    <location>
        <begin position="433"/>
        <end position="455"/>
    </location>
</feature>
<organismHost>
    <name type="scientific">Ornithodoros moubata</name>
    <name type="common">Soft tick</name>
    <name type="synonym">Argasid tick</name>
    <dbReference type="NCBI Taxonomy" id="6938"/>
</organismHost>
<reference evidence="2 3" key="1">
    <citation type="submission" date="2019-08" db="EMBL/GenBank/DDBJ databases">
        <authorList>
            <person name="Ndlovu S.S."/>
        </authorList>
    </citation>
    <scope>NUCLEOTIDE SEQUENCE [LARGE SCALE GENOMIC DNA]</scope>
    <source>
        <strain evidence="2">SPEC_57</strain>
    </source>
</reference>
<proteinExistence type="predicted"/>
<organism evidence="2 3">
    <name type="scientific">African swine fever virus</name>
    <name type="common">ASFV</name>
    <dbReference type="NCBI Taxonomy" id="10497"/>
    <lineage>
        <taxon>Viruses</taxon>
        <taxon>Varidnaviria</taxon>
        <taxon>Bamfordvirae</taxon>
        <taxon>Nucleocytoviricota</taxon>
        <taxon>Pokkesviricetes</taxon>
        <taxon>Asfuvirales</taxon>
        <taxon>Asfarviridae</taxon>
        <taxon>Asfivirus</taxon>
        <taxon>Asfivirus haemorrhagiae</taxon>
    </lineage>
</organism>
<organismHost>
    <name type="scientific">Ornithodoros</name>
    <name type="common">relapsing fever ticks</name>
    <dbReference type="NCBI Taxonomy" id="6937"/>
</organismHost>
<dbReference type="EMBL" id="MN394630">
    <property type="protein sequence ID" value="QRW43533.1"/>
    <property type="molecule type" value="Genomic_DNA"/>
</dbReference>
<name>A0A894KLJ1_ASF</name>
<organismHost>
    <name type="scientific">Phacochoerus africanus</name>
    <name type="common">Warthog</name>
    <dbReference type="NCBI Taxonomy" id="41426"/>
</organismHost>
<organismHost>
    <name type="scientific">Sus scrofa</name>
    <name type="common">Pig</name>
    <dbReference type="NCBI Taxonomy" id="9823"/>
</organismHost>
<evidence type="ECO:0000313" key="3">
    <source>
        <dbReference type="Proteomes" id="UP000423628"/>
    </source>
</evidence>
<keyword evidence="1" id="KW-0472">Membrane</keyword>
<feature type="transmembrane region" description="Helical" evidence="1">
    <location>
        <begin position="12"/>
        <end position="33"/>
    </location>
</feature>
<organismHost>
    <name type="scientific">Phacochoerus aethiopicus</name>
    <name type="common">Warthog</name>
    <dbReference type="NCBI Taxonomy" id="85517"/>
</organismHost>
<protein>
    <submittedName>
        <fullName evidence="2">PQ706L</fullName>
    </submittedName>
</protein>
<gene>
    <name evidence="2" type="ORF">Q706L</name>
</gene>
<feature type="transmembrane region" description="Helical" evidence="1">
    <location>
        <begin position="509"/>
        <end position="531"/>
    </location>
</feature>
<accession>A0A894KLJ1</accession>